<evidence type="ECO:0000256" key="5">
    <source>
        <dbReference type="ARBA" id="ARBA00022989"/>
    </source>
</evidence>
<dbReference type="Pfam" id="PF00355">
    <property type="entry name" value="Rieske"/>
    <property type="match status" value="1"/>
</dbReference>
<dbReference type="InterPro" id="IPR017941">
    <property type="entry name" value="Rieske_2Fe-2S"/>
</dbReference>
<comment type="catalytic activity">
    <reaction evidence="10">
        <text>a quinol + 2 Fe(III)-[cytochrome c](out) = a quinone + 2 Fe(II)-[cytochrome c](out) + 2 H(+)(out)</text>
        <dbReference type="Rhea" id="RHEA:11484"/>
        <dbReference type="Rhea" id="RHEA-COMP:10350"/>
        <dbReference type="Rhea" id="RHEA-COMP:14399"/>
        <dbReference type="ChEBI" id="CHEBI:15378"/>
        <dbReference type="ChEBI" id="CHEBI:24646"/>
        <dbReference type="ChEBI" id="CHEBI:29033"/>
        <dbReference type="ChEBI" id="CHEBI:29034"/>
        <dbReference type="ChEBI" id="CHEBI:132124"/>
        <dbReference type="EC" id="7.1.1.8"/>
    </reaction>
</comment>
<dbReference type="CDD" id="cd03470">
    <property type="entry name" value="Rieske_cytochrome_bc1"/>
    <property type="match status" value="1"/>
</dbReference>
<evidence type="ECO:0000259" key="12">
    <source>
        <dbReference type="PROSITE" id="PS51296"/>
    </source>
</evidence>
<dbReference type="InterPro" id="IPR014349">
    <property type="entry name" value="Rieske_Fe-S_prot"/>
</dbReference>
<keyword evidence="13" id="KW-0560">Oxidoreductase</keyword>
<dbReference type="PRINTS" id="PR00162">
    <property type="entry name" value="RIESKE"/>
</dbReference>
<keyword evidence="5 10" id="KW-1133">Transmembrane helix</keyword>
<dbReference type="EMBL" id="CAFE01000191">
    <property type="protein sequence ID" value="CCD38799.1"/>
    <property type="molecule type" value="Genomic_DNA"/>
</dbReference>
<sequence length="210" mass="23023">MGRVMRDKEEKRVDGGRRTWLIATTVAGGFGGVATVVPFVSSFAPSEKAKAAGAPVEVDIHGLKPGEMMTVAWRGKPVWIVNRTDEMLADIKKADNEMADPKSKMEFTMPLPEYCNNEYRSRADHKNIFVVVAVCTHLGCTPTPRFQEGAQPNLPDNWPGGFLCPCHGSTYDLAGRVFKNKPAPQNLDIPPFMFTSATQLVIGKDEKGEA</sequence>
<comment type="subcellular location">
    <subcellularLocation>
        <location evidence="1">Membrane</location>
        <topology evidence="1">Single-pass membrane protein</topology>
    </subcellularLocation>
</comment>
<reference evidence="13 14" key="1">
    <citation type="submission" date="2011-09" db="EMBL/GenBank/DDBJ databases">
        <authorList>
            <person name="Carlier A."/>
        </authorList>
    </citation>
    <scope>NUCLEOTIDE SEQUENCE [LARGE SCALE GENOMIC DNA]</scope>
    <source>
        <strain evidence="13 14">UZHbot1</strain>
    </source>
</reference>
<dbReference type="InterPro" id="IPR036922">
    <property type="entry name" value="Rieske_2Fe-2S_sf"/>
</dbReference>
<dbReference type="EC" id="7.1.1.8" evidence="10"/>
<dbReference type="GO" id="GO:0016020">
    <property type="term" value="C:membrane"/>
    <property type="evidence" value="ECO:0007669"/>
    <property type="project" value="UniProtKB-SubCell"/>
</dbReference>
<dbReference type="PANTHER" id="PTHR10134">
    <property type="entry name" value="CYTOCHROME B-C1 COMPLEX SUBUNIT RIESKE, MITOCHONDRIAL"/>
    <property type="match status" value="1"/>
</dbReference>
<evidence type="ECO:0000256" key="4">
    <source>
        <dbReference type="ARBA" id="ARBA00022723"/>
    </source>
</evidence>
<comment type="subunit">
    <text evidence="11">The main subunits of complex b-c1 are: cytochrome b, cytochrome c1 and the Rieske protein.</text>
</comment>
<dbReference type="GO" id="GO:0008121">
    <property type="term" value="F:quinol-cytochrome-c reductase activity"/>
    <property type="evidence" value="ECO:0007669"/>
    <property type="project" value="UniProtKB-EC"/>
</dbReference>
<comment type="caution">
    <text evidence="13">The sequence shown here is derived from an EMBL/GenBank/DDBJ whole genome shotgun (WGS) entry which is preliminary data.</text>
</comment>
<evidence type="ECO:0000256" key="1">
    <source>
        <dbReference type="ARBA" id="ARBA00004167"/>
    </source>
</evidence>
<keyword evidence="14" id="KW-1185">Reference proteome</keyword>
<evidence type="ECO:0000256" key="9">
    <source>
        <dbReference type="ARBA" id="ARBA00023157"/>
    </source>
</evidence>
<keyword evidence="6" id="KW-0408">Iron</keyword>
<dbReference type="InterPro" id="IPR005805">
    <property type="entry name" value="Rieske_Fe-S_prot_C"/>
</dbReference>
<name>G4MCC0_9BURK</name>
<keyword evidence="3" id="KW-0001">2Fe-2S</keyword>
<accession>G4MCC0</accession>
<evidence type="ECO:0000256" key="2">
    <source>
        <dbReference type="ARBA" id="ARBA00022692"/>
    </source>
</evidence>
<evidence type="ECO:0000256" key="11">
    <source>
        <dbReference type="RuleBase" id="RU004497"/>
    </source>
</evidence>
<dbReference type="GO" id="GO:0046872">
    <property type="term" value="F:metal ion binding"/>
    <property type="evidence" value="ECO:0007669"/>
    <property type="project" value="UniProtKB-KW"/>
</dbReference>
<keyword evidence="4" id="KW-0479">Metal-binding</keyword>
<comment type="cofactor">
    <cofactor evidence="10">
        <name>[2Fe-2S] cluster</name>
        <dbReference type="ChEBI" id="CHEBI:190135"/>
    </cofactor>
    <text evidence="10">Binds 1 [2Fe-2S] cluster per subunit.</text>
</comment>
<evidence type="ECO:0000256" key="6">
    <source>
        <dbReference type="ARBA" id="ARBA00023004"/>
    </source>
</evidence>
<keyword evidence="9" id="KW-1015">Disulfide bond</keyword>
<feature type="domain" description="Rieske" evidence="12">
    <location>
        <begin position="93"/>
        <end position="201"/>
    </location>
</feature>
<dbReference type="STRING" id="1055526.BKIR_c36_3506"/>
<dbReference type="Proteomes" id="UP000003511">
    <property type="component" value="Unassembled WGS sequence"/>
</dbReference>
<evidence type="ECO:0000256" key="8">
    <source>
        <dbReference type="ARBA" id="ARBA00023136"/>
    </source>
</evidence>
<feature type="transmembrane region" description="Helical" evidence="10">
    <location>
        <begin position="20"/>
        <end position="40"/>
    </location>
</feature>
<dbReference type="PROSITE" id="PS51296">
    <property type="entry name" value="RIESKE"/>
    <property type="match status" value="1"/>
</dbReference>
<dbReference type="AlphaFoldDB" id="G4MCC0"/>
<dbReference type="BioCyc" id="CBUR1055526:G10QW-1011-MONOMER"/>
<gene>
    <name evidence="13" type="ORF">BKIR_c36_3506</name>
</gene>
<evidence type="ECO:0000313" key="13">
    <source>
        <dbReference type="EMBL" id="CCD38799.1"/>
    </source>
</evidence>
<evidence type="ECO:0000256" key="3">
    <source>
        <dbReference type="ARBA" id="ARBA00022714"/>
    </source>
</evidence>
<evidence type="ECO:0000313" key="14">
    <source>
        <dbReference type="Proteomes" id="UP000003511"/>
    </source>
</evidence>
<evidence type="ECO:0000256" key="7">
    <source>
        <dbReference type="ARBA" id="ARBA00023014"/>
    </source>
</evidence>
<keyword evidence="10" id="KW-0249">Electron transport</keyword>
<dbReference type="GO" id="GO:0051537">
    <property type="term" value="F:2 iron, 2 sulfur cluster binding"/>
    <property type="evidence" value="ECO:0007669"/>
    <property type="project" value="UniProtKB-KW"/>
</dbReference>
<protein>
    <recommendedName>
        <fullName evidence="10">Ubiquinol-cytochrome c reductase iron-sulfur subunit</fullName>
        <ecNumber evidence="10">7.1.1.8</ecNumber>
    </recommendedName>
</protein>
<keyword evidence="10" id="KW-0813">Transport</keyword>
<dbReference type="HOGENOM" id="CLU_055690_0_2_4"/>
<proteinExistence type="predicted"/>
<organism evidence="13 14">
    <name type="scientific">Candidatus Paraburkholderia kirkii UZHbot1</name>
    <dbReference type="NCBI Taxonomy" id="1055526"/>
    <lineage>
        <taxon>Bacteria</taxon>
        <taxon>Pseudomonadati</taxon>
        <taxon>Pseudomonadota</taxon>
        <taxon>Betaproteobacteria</taxon>
        <taxon>Burkholderiales</taxon>
        <taxon>Burkholderiaceae</taxon>
        <taxon>Paraburkholderia</taxon>
    </lineage>
</organism>
<comment type="miscellaneous">
    <text evidence="10">The Rieske protein is a high potential 2Fe-2S protein.</text>
</comment>
<reference evidence="13 14" key="2">
    <citation type="submission" date="2011-10" db="EMBL/GenBank/DDBJ databases">
        <title>Draft genome sequence of Candidatus Burkholderia kirkii.</title>
        <authorList>
            <person name="Carlier A.L."/>
            <person name="Eberl L."/>
        </authorList>
    </citation>
    <scope>NUCLEOTIDE SEQUENCE [LARGE SCALE GENOMIC DNA]</scope>
    <source>
        <strain evidence="13 14">UZHbot1</strain>
    </source>
</reference>
<keyword evidence="7" id="KW-0411">Iron-sulfur</keyword>
<dbReference type="NCBIfam" id="TIGR01416">
    <property type="entry name" value="Rieske_proteo"/>
    <property type="match status" value="1"/>
</dbReference>
<dbReference type="InterPro" id="IPR006317">
    <property type="entry name" value="Ubiquinol_cyt_c_Rdtase_Fe-S-su"/>
</dbReference>
<dbReference type="GO" id="GO:0016491">
    <property type="term" value="F:oxidoreductase activity"/>
    <property type="evidence" value="ECO:0007669"/>
    <property type="project" value="UniProtKB-KW"/>
</dbReference>
<evidence type="ECO:0000256" key="10">
    <source>
        <dbReference type="RuleBase" id="RU004494"/>
    </source>
</evidence>
<dbReference type="SUPFAM" id="SSF50022">
    <property type="entry name" value="ISP domain"/>
    <property type="match status" value="1"/>
</dbReference>
<dbReference type="Gene3D" id="2.102.10.10">
    <property type="entry name" value="Rieske [2Fe-2S] iron-sulphur domain"/>
    <property type="match status" value="1"/>
</dbReference>
<keyword evidence="8 10" id="KW-0472">Membrane</keyword>
<keyword evidence="2 10" id="KW-0812">Transmembrane</keyword>